<sequence>MSPSNQVFSAFSFITFLLVLIPLPWHLEAWNTGTVAYMSWTAISLLNYFVNSVVWNGSDQDYAPIWCDISTRLTIGSAIGIQCASLCINRRLFYISSVQTVTTSKRDKRKEVLVDMSIGVLIPFMMMGLHHIIQGHRYDILEDLGCVPATYNVTLQYLVIQAPALLIPLASVIFATLSVRNFLKRQHDFNKLLSSTGSKNLTASRYQRLMAMACMDVAIALPIAITICVLNATVFGPVMPWVSWEETHFDFWKVNRVAAVFWRSDNISAIVLELSRWLSVVCGLVFFAFFGFAEEARKNYSKAVVWGFNLLGVPSPFKKGTVVGSGATSATLNGSSNFSKFKISTPGTGGNGSNAALPIYVQREVINKRDSLDTFSDFMSVNSEKGGSSTKKYPGLTDTTSTSSPTTATPSRSSSPAPGPRIDVSSSIYTDELDSTPMRTPESAFPREVTPVPPSFLEIETPATEGFLSRISSRNPDLQRADNRV</sequence>
<dbReference type="AlphaFoldDB" id="A0A8H5BLL6"/>
<evidence type="ECO:0000256" key="5">
    <source>
        <dbReference type="ARBA" id="ARBA00022989"/>
    </source>
</evidence>
<evidence type="ECO:0000256" key="6">
    <source>
        <dbReference type="ARBA" id="ARBA00023040"/>
    </source>
</evidence>
<accession>A0A8H5BLL6</accession>
<dbReference type="CDD" id="cd14966">
    <property type="entry name" value="7tmD_STE3"/>
    <property type="match status" value="1"/>
</dbReference>
<dbReference type="InterPro" id="IPR000481">
    <property type="entry name" value="GPCR_Pheromne_B_alpha_rcpt"/>
</dbReference>
<dbReference type="PRINTS" id="PR00901">
    <property type="entry name" value="PHEROMONEBAR"/>
</dbReference>
<evidence type="ECO:0000256" key="8">
    <source>
        <dbReference type="ARBA" id="ARBA00023170"/>
    </source>
</evidence>
<keyword evidence="4 11" id="KW-0812">Transmembrane</keyword>
<dbReference type="PANTHER" id="PTHR28097:SF1">
    <property type="entry name" value="PHEROMONE A FACTOR RECEPTOR"/>
    <property type="match status" value="1"/>
</dbReference>
<evidence type="ECO:0000256" key="7">
    <source>
        <dbReference type="ARBA" id="ARBA00023136"/>
    </source>
</evidence>
<dbReference type="OrthoDB" id="2874149at2759"/>
<name>A0A8H5BLL6_9AGAR</name>
<comment type="similarity">
    <text evidence="2">Belongs to the G-protein coupled receptor 4 family.</text>
</comment>
<evidence type="ECO:0000256" key="11">
    <source>
        <dbReference type="SAM" id="Phobius"/>
    </source>
</evidence>
<keyword evidence="9" id="KW-0807">Transducer</keyword>
<dbReference type="InterPro" id="IPR001499">
    <property type="entry name" value="GPCR_STE3"/>
</dbReference>
<keyword evidence="3" id="KW-0589">Pheromone response</keyword>
<feature type="transmembrane region" description="Helical" evidence="11">
    <location>
        <begin position="37"/>
        <end position="55"/>
    </location>
</feature>
<protein>
    <submittedName>
        <fullName evidence="12">Uncharacterized protein</fullName>
    </submittedName>
</protein>
<dbReference type="GO" id="GO:0000750">
    <property type="term" value="P:pheromone-dependent signal transduction involved in conjugation with cellular fusion"/>
    <property type="evidence" value="ECO:0007669"/>
    <property type="project" value="TreeGrafter"/>
</dbReference>
<keyword evidence="5 11" id="KW-1133">Transmembrane helix</keyword>
<keyword evidence="7 11" id="KW-0472">Membrane</keyword>
<evidence type="ECO:0000256" key="9">
    <source>
        <dbReference type="ARBA" id="ARBA00023224"/>
    </source>
</evidence>
<dbReference type="EMBL" id="JAACJK010000163">
    <property type="protein sequence ID" value="KAF5325684.1"/>
    <property type="molecule type" value="Genomic_DNA"/>
</dbReference>
<proteinExistence type="inferred from homology"/>
<evidence type="ECO:0000313" key="12">
    <source>
        <dbReference type="EMBL" id="KAF5325684.1"/>
    </source>
</evidence>
<feature type="transmembrane region" description="Helical" evidence="11">
    <location>
        <begin position="209"/>
        <end position="234"/>
    </location>
</feature>
<comment type="subcellular location">
    <subcellularLocation>
        <location evidence="1">Membrane</location>
        <topology evidence="1">Multi-pass membrane protein</topology>
    </subcellularLocation>
</comment>
<keyword evidence="8" id="KW-0675">Receptor</keyword>
<dbReference type="GO" id="GO:0004934">
    <property type="term" value="F:mating-type alpha-factor pheromone receptor activity"/>
    <property type="evidence" value="ECO:0007669"/>
    <property type="project" value="InterPro"/>
</dbReference>
<feature type="compositionally biased region" description="Low complexity" evidence="10">
    <location>
        <begin position="397"/>
        <end position="416"/>
    </location>
</feature>
<evidence type="ECO:0000256" key="2">
    <source>
        <dbReference type="ARBA" id="ARBA00011085"/>
    </source>
</evidence>
<organism evidence="12 13">
    <name type="scientific">Ephemerocybe angulata</name>
    <dbReference type="NCBI Taxonomy" id="980116"/>
    <lineage>
        <taxon>Eukaryota</taxon>
        <taxon>Fungi</taxon>
        <taxon>Dikarya</taxon>
        <taxon>Basidiomycota</taxon>
        <taxon>Agaricomycotina</taxon>
        <taxon>Agaricomycetes</taxon>
        <taxon>Agaricomycetidae</taxon>
        <taxon>Agaricales</taxon>
        <taxon>Agaricineae</taxon>
        <taxon>Psathyrellaceae</taxon>
        <taxon>Ephemerocybe</taxon>
    </lineage>
</organism>
<dbReference type="PRINTS" id="PR00899">
    <property type="entry name" value="GPCRSTE3"/>
</dbReference>
<feature type="transmembrane region" description="Helical" evidence="11">
    <location>
        <begin position="153"/>
        <end position="177"/>
    </location>
</feature>
<reference evidence="12 13" key="1">
    <citation type="journal article" date="2020" name="ISME J.">
        <title>Uncovering the hidden diversity of litter-decomposition mechanisms in mushroom-forming fungi.</title>
        <authorList>
            <person name="Floudas D."/>
            <person name="Bentzer J."/>
            <person name="Ahren D."/>
            <person name="Johansson T."/>
            <person name="Persson P."/>
            <person name="Tunlid A."/>
        </authorList>
    </citation>
    <scope>NUCLEOTIDE SEQUENCE [LARGE SCALE GENOMIC DNA]</scope>
    <source>
        <strain evidence="12 13">CBS 175.51</strain>
    </source>
</reference>
<dbReference type="Proteomes" id="UP000541558">
    <property type="component" value="Unassembled WGS sequence"/>
</dbReference>
<evidence type="ECO:0000313" key="13">
    <source>
        <dbReference type="Proteomes" id="UP000541558"/>
    </source>
</evidence>
<gene>
    <name evidence="12" type="ORF">D9611_000144</name>
</gene>
<dbReference type="GO" id="GO:0005886">
    <property type="term" value="C:plasma membrane"/>
    <property type="evidence" value="ECO:0007669"/>
    <property type="project" value="TreeGrafter"/>
</dbReference>
<feature type="transmembrane region" description="Helical" evidence="11">
    <location>
        <begin position="274"/>
        <end position="293"/>
    </location>
</feature>
<dbReference type="PANTHER" id="PTHR28097">
    <property type="entry name" value="PHEROMONE A FACTOR RECEPTOR"/>
    <property type="match status" value="1"/>
</dbReference>
<feature type="transmembrane region" description="Helical" evidence="11">
    <location>
        <begin position="112"/>
        <end position="133"/>
    </location>
</feature>
<evidence type="ECO:0000256" key="1">
    <source>
        <dbReference type="ARBA" id="ARBA00004141"/>
    </source>
</evidence>
<evidence type="ECO:0000256" key="4">
    <source>
        <dbReference type="ARBA" id="ARBA00022692"/>
    </source>
</evidence>
<dbReference type="Pfam" id="PF02076">
    <property type="entry name" value="STE3"/>
    <property type="match status" value="1"/>
</dbReference>
<evidence type="ECO:0000256" key="3">
    <source>
        <dbReference type="ARBA" id="ARBA00022507"/>
    </source>
</evidence>
<comment type="caution">
    <text evidence="12">The sequence shown here is derived from an EMBL/GenBank/DDBJ whole genome shotgun (WGS) entry which is preliminary data.</text>
</comment>
<evidence type="ECO:0000256" key="10">
    <source>
        <dbReference type="SAM" id="MobiDB-lite"/>
    </source>
</evidence>
<feature type="transmembrane region" description="Helical" evidence="11">
    <location>
        <begin position="7"/>
        <end position="25"/>
    </location>
</feature>
<feature type="compositionally biased region" description="Polar residues" evidence="10">
    <location>
        <begin position="382"/>
        <end position="391"/>
    </location>
</feature>
<feature type="region of interest" description="Disordered" evidence="10">
    <location>
        <begin position="382"/>
        <end position="457"/>
    </location>
</feature>
<keyword evidence="13" id="KW-1185">Reference proteome</keyword>
<keyword evidence="6" id="KW-0297">G-protein coupled receptor</keyword>